<keyword evidence="3" id="KW-1185">Reference proteome</keyword>
<evidence type="ECO:0000313" key="3">
    <source>
        <dbReference type="Proteomes" id="UP001597094"/>
    </source>
</evidence>
<evidence type="ECO:0000256" key="1">
    <source>
        <dbReference type="SAM" id="Phobius"/>
    </source>
</evidence>
<comment type="caution">
    <text evidence="2">The sequence shown here is derived from an EMBL/GenBank/DDBJ whole genome shotgun (WGS) entry which is preliminary data.</text>
</comment>
<name>A0ABW3SLS5_9BACT</name>
<keyword evidence="1" id="KW-0812">Transmembrane</keyword>
<protein>
    <submittedName>
        <fullName evidence="2">Uncharacterized protein</fullName>
    </submittedName>
</protein>
<gene>
    <name evidence="2" type="ORF">ACFQ2O_06300</name>
</gene>
<accession>A0ABW3SLS5</accession>
<keyword evidence="1" id="KW-1133">Transmembrane helix</keyword>
<proteinExistence type="predicted"/>
<organism evidence="2 3">
    <name type="scientific">Pontibacter rugosus</name>
    <dbReference type="NCBI Taxonomy" id="1745966"/>
    <lineage>
        <taxon>Bacteria</taxon>
        <taxon>Pseudomonadati</taxon>
        <taxon>Bacteroidota</taxon>
        <taxon>Cytophagia</taxon>
        <taxon>Cytophagales</taxon>
        <taxon>Hymenobacteraceae</taxon>
        <taxon>Pontibacter</taxon>
    </lineage>
</organism>
<sequence length="44" mass="5181">MLEQLLGRLAKVTWWKLLISFVVIAILYNVLSVNVIKYFLDEEV</sequence>
<reference evidence="3" key="1">
    <citation type="journal article" date="2019" name="Int. J. Syst. Evol. Microbiol.">
        <title>The Global Catalogue of Microorganisms (GCM) 10K type strain sequencing project: providing services to taxonomists for standard genome sequencing and annotation.</title>
        <authorList>
            <consortium name="The Broad Institute Genomics Platform"/>
            <consortium name="The Broad Institute Genome Sequencing Center for Infectious Disease"/>
            <person name="Wu L."/>
            <person name="Ma J."/>
        </authorList>
    </citation>
    <scope>NUCLEOTIDE SEQUENCE [LARGE SCALE GENOMIC DNA]</scope>
    <source>
        <strain evidence="3">JCM 31319</strain>
    </source>
</reference>
<evidence type="ECO:0000313" key="2">
    <source>
        <dbReference type="EMBL" id="MFD1185812.1"/>
    </source>
</evidence>
<feature type="transmembrane region" description="Helical" evidence="1">
    <location>
        <begin position="12"/>
        <end position="31"/>
    </location>
</feature>
<dbReference type="RefSeq" id="WP_377524133.1">
    <property type="nucleotide sequence ID" value="NZ_JBHTLD010000037.1"/>
</dbReference>
<dbReference type="EMBL" id="JBHTLD010000037">
    <property type="protein sequence ID" value="MFD1185812.1"/>
    <property type="molecule type" value="Genomic_DNA"/>
</dbReference>
<keyword evidence="1" id="KW-0472">Membrane</keyword>
<dbReference type="Proteomes" id="UP001597094">
    <property type="component" value="Unassembled WGS sequence"/>
</dbReference>